<evidence type="ECO:0000256" key="1">
    <source>
        <dbReference type="SAM" id="SignalP"/>
    </source>
</evidence>
<name>A0A521EIK9_9BACT</name>
<evidence type="ECO:0000313" key="3">
    <source>
        <dbReference type="Proteomes" id="UP000317557"/>
    </source>
</evidence>
<evidence type="ECO:0000313" key="2">
    <source>
        <dbReference type="EMBL" id="SMO83767.1"/>
    </source>
</evidence>
<sequence length="245" mass="26993">MRYLTKTFIALTALFLSFSASAQAQSFADGVSIDAGLKNMHLWKGYKVSENAVATLNTSYTTESGFFTAGLWYGSSFDASFTEFDYYVAFNLTDDLNLSIWDINNFSDFPNANIFDYDKETTSHFVDATLAYQATDRLGLKWSTIILGRDTYVDDGEVKNAFSNYAEVNVGVVQEEAFSLNAFVGGGFSFLNEEHFYGSSPNIVNVGISAIRPVELFGSAVPVSATAMWNPEQKYGAMQLSVGLF</sequence>
<dbReference type="OrthoDB" id="638356at2"/>
<proteinExistence type="predicted"/>
<accession>A0A521EIK9</accession>
<keyword evidence="1" id="KW-0732">Signal</keyword>
<dbReference type="AlphaFoldDB" id="A0A521EIK9"/>
<dbReference type="Proteomes" id="UP000317557">
    <property type="component" value="Unassembled WGS sequence"/>
</dbReference>
<reference evidence="2 3" key="1">
    <citation type="submission" date="2017-05" db="EMBL/GenBank/DDBJ databases">
        <authorList>
            <person name="Varghese N."/>
            <person name="Submissions S."/>
        </authorList>
    </citation>
    <scope>NUCLEOTIDE SEQUENCE [LARGE SCALE GENOMIC DNA]</scope>
    <source>
        <strain evidence="2 3">DSM 21985</strain>
    </source>
</reference>
<feature type="chain" id="PRO_5021987733" description="MetA-pathway of phenol degradation" evidence="1">
    <location>
        <begin position="25"/>
        <end position="245"/>
    </location>
</feature>
<feature type="signal peptide" evidence="1">
    <location>
        <begin position="1"/>
        <end position="24"/>
    </location>
</feature>
<dbReference type="EMBL" id="FXTP01000012">
    <property type="protein sequence ID" value="SMO83767.1"/>
    <property type="molecule type" value="Genomic_DNA"/>
</dbReference>
<organism evidence="2 3">
    <name type="scientific">Gracilimonas mengyeensis</name>
    <dbReference type="NCBI Taxonomy" id="1302730"/>
    <lineage>
        <taxon>Bacteria</taxon>
        <taxon>Pseudomonadati</taxon>
        <taxon>Balneolota</taxon>
        <taxon>Balneolia</taxon>
        <taxon>Balneolales</taxon>
        <taxon>Balneolaceae</taxon>
        <taxon>Gracilimonas</taxon>
    </lineage>
</organism>
<evidence type="ECO:0008006" key="4">
    <source>
        <dbReference type="Google" id="ProtNLM"/>
    </source>
</evidence>
<keyword evidence="3" id="KW-1185">Reference proteome</keyword>
<gene>
    <name evidence="2" type="ORF">SAMN06265219_11273</name>
</gene>
<dbReference type="RefSeq" id="WP_142455225.1">
    <property type="nucleotide sequence ID" value="NZ_FXTP01000012.1"/>
</dbReference>
<protein>
    <recommendedName>
        <fullName evidence="4">MetA-pathway of phenol degradation</fullName>
    </recommendedName>
</protein>